<accession>A0A1H0UZK2</accession>
<dbReference type="GO" id="GO:0006654">
    <property type="term" value="P:phosphatidic acid biosynthetic process"/>
    <property type="evidence" value="ECO:0007669"/>
    <property type="project" value="TreeGrafter"/>
</dbReference>
<evidence type="ECO:0000313" key="5">
    <source>
        <dbReference type="Proteomes" id="UP000198597"/>
    </source>
</evidence>
<dbReference type="InterPro" id="IPR002123">
    <property type="entry name" value="Plipid/glycerol_acylTrfase"/>
</dbReference>
<dbReference type="Proteomes" id="UP000198597">
    <property type="component" value="Unassembled WGS sequence"/>
</dbReference>
<dbReference type="SUPFAM" id="SSF69593">
    <property type="entry name" value="Glycerol-3-phosphate (1)-acyltransferase"/>
    <property type="match status" value="1"/>
</dbReference>
<evidence type="ECO:0000259" key="3">
    <source>
        <dbReference type="SMART" id="SM00563"/>
    </source>
</evidence>
<dbReference type="EMBL" id="FNJM01000013">
    <property type="protein sequence ID" value="SDP71719.1"/>
    <property type="molecule type" value="Genomic_DNA"/>
</dbReference>
<gene>
    <name evidence="4" type="ORF">SAMN04488529_11370</name>
</gene>
<name>A0A1H0UZK2_9CLOT</name>
<reference evidence="4 5" key="1">
    <citation type="submission" date="2016-10" db="EMBL/GenBank/DDBJ databases">
        <authorList>
            <person name="de Groot N.N."/>
        </authorList>
    </citation>
    <scope>NUCLEOTIDE SEQUENCE [LARGE SCALE GENOMIC DNA]</scope>
    <source>
        <strain evidence="4 5">DSM 12272</strain>
    </source>
</reference>
<dbReference type="SMART" id="SM00563">
    <property type="entry name" value="PlsC"/>
    <property type="match status" value="1"/>
</dbReference>
<dbReference type="AlphaFoldDB" id="A0A1H0UZK2"/>
<evidence type="ECO:0000313" key="4">
    <source>
        <dbReference type="EMBL" id="SDP71719.1"/>
    </source>
</evidence>
<dbReference type="GO" id="GO:0003841">
    <property type="term" value="F:1-acylglycerol-3-phosphate O-acyltransferase activity"/>
    <property type="evidence" value="ECO:0007669"/>
    <property type="project" value="TreeGrafter"/>
</dbReference>
<evidence type="ECO:0000256" key="1">
    <source>
        <dbReference type="ARBA" id="ARBA00022679"/>
    </source>
</evidence>
<dbReference type="OrthoDB" id="9803035at2"/>
<dbReference type="STRING" id="94869.SAMN04488529_11370"/>
<keyword evidence="2 4" id="KW-0012">Acyltransferase</keyword>
<evidence type="ECO:0000256" key="2">
    <source>
        <dbReference type="ARBA" id="ARBA00023315"/>
    </source>
</evidence>
<sequence>MLSPIVVKIMKMLPESLLVKFTKIAVNRYLKKYGSFDVQGLENIEKVKGAKIFISNHLSNADGLVIDMLLRKKYDPTFIAGAKLSDDPVTNLGTRLVKNIQIKPNTADKDAITNMVKLIKSGQNMVMFPEGTRSRGKSMIEAKKGILLISRLTKAPIVPIALWGTEKLLPINEGGTMADETWKHADVHVRIGEPITLPVRSADEDKKEFEKKSMDYVMKSIANLLPEEYRGVYTNSKE</sequence>
<dbReference type="Gene3D" id="3.40.1130.10">
    <property type="entry name" value="Glycerol-3-phosphate (1)-acyltransferase"/>
    <property type="match status" value="1"/>
</dbReference>
<keyword evidence="5" id="KW-1185">Reference proteome</keyword>
<feature type="domain" description="Phospholipid/glycerol acyltransferase" evidence="3">
    <location>
        <begin position="51"/>
        <end position="165"/>
    </location>
</feature>
<protein>
    <submittedName>
        <fullName evidence="4">1-acyl-sn-glycerol-3-phosphate acyltransferase</fullName>
    </submittedName>
</protein>
<proteinExistence type="predicted"/>
<organism evidence="4 5">
    <name type="scientific">Clostridium gasigenes</name>
    <dbReference type="NCBI Taxonomy" id="94869"/>
    <lineage>
        <taxon>Bacteria</taxon>
        <taxon>Bacillati</taxon>
        <taxon>Bacillota</taxon>
        <taxon>Clostridia</taxon>
        <taxon>Eubacteriales</taxon>
        <taxon>Clostridiaceae</taxon>
        <taxon>Clostridium</taxon>
    </lineage>
</organism>
<dbReference type="Pfam" id="PF01553">
    <property type="entry name" value="Acyltransferase"/>
    <property type="match status" value="1"/>
</dbReference>
<dbReference type="PANTHER" id="PTHR10434:SF40">
    <property type="entry name" value="1-ACYL-SN-GLYCEROL-3-PHOSPHATE ACYLTRANSFERASE"/>
    <property type="match status" value="1"/>
</dbReference>
<dbReference type="RefSeq" id="WP_089971986.1">
    <property type="nucleotide sequence ID" value="NZ_FNJM01000013.1"/>
</dbReference>
<dbReference type="PANTHER" id="PTHR10434">
    <property type="entry name" value="1-ACYL-SN-GLYCEROL-3-PHOSPHATE ACYLTRANSFERASE"/>
    <property type="match status" value="1"/>
</dbReference>
<keyword evidence="1 4" id="KW-0808">Transferase</keyword>
<dbReference type="CDD" id="cd07989">
    <property type="entry name" value="LPLAT_AGPAT-like"/>
    <property type="match status" value="1"/>
</dbReference>